<dbReference type="RefSeq" id="WP_034741198.1">
    <property type="nucleotide sequence ID" value="NZ_AWFG01000041.1"/>
</dbReference>
<accession>A0A062UJG4</accession>
<dbReference type="EMBL" id="AWFG01000041">
    <property type="protein sequence ID" value="KCZ56689.1"/>
    <property type="molecule type" value="Genomic_DNA"/>
</dbReference>
<dbReference type="PANTHER" id="PTHR33164">
    <property type="entry name" value="TRANSCRIPTIONAL REGULATOR, MARR FAMILY"/>
    <property type="match status" value="1"/>
</dbReference>
<dbReference type="PROSITE" id="PS50995">
    <property type="entry name" value="HTH_MARR_2"/>
    <property type="match status" value="1"/>
</dbReference>
<comment type="caution">
    <text evidence="2">The sequence shown here is derived from an EMBL/GenBank/DDBJ whole genome shotgun (WGS) entry which is preliminary data.</text>
</comment>
<organism evidence="2 3">
    <name type="scientific">Hyphomonas chukchiensis</name>
    <dbReference type="NCBI Taxonomy" id="1280947"/>
    <lineage>
        <taxon>Bacteria</taxon>
        <taxon>Pseudomonadati</taxon>
        <taxon>Pseudomonadota</taxon>
        <taxon>Alphaproteobacteria</taxon>
        <taxon>Hyphomonadales</taxon>
        <taxon>Hyphomonadaceae</taxon>
        <taxon>Hyphomonas</taxon>
    </lineage>
</organism>
<dbReference type="Proteomes" id="UP000027190">
    <property type="component" value="Unassembled WGS sequence"/>
</dbReference>
<dbReference type="InterPro" id="IPR036390">
    <property type="entry name" value="WH_DNA-bd_sf"/>
</dbReference>
<proteinExistence type="predicted"/>
<feature type="domain" description="HTH marR-type" evidence="1">
    <location>
        <begin position="10"/>
        <end position="144"/>
    </location>
</feature>
<evidence type="ECO:0000313" key="2">
    <source>
        <dbReference type="EMBL" id="KCZ56689.1"/>
    </source>
</evidence>
<dbReference type="OrthoDB" id="6400670at2"/>
<sequence length="151" mass="16720">MDNKTISEARDTLGALLRKPYESLQADVYAKLEARGFPDVRPAHSSVFRYIRPQGSRVTDLADSAQMTKQSMAYLAGSLKDLGYVRIVSDPDDKRAKLVVLTARGHAVWDALIELRDAAENACAEMIGRKRMAELRAILKDLGTAIEASQR</sequence>
<dbReference type="InterPro" id="IPR039422">
    <property type="entry name" value="MarR/SlyA-like"/>
</dbReference>
<protein>
    <recommendedName>
        <fullName evidence="1">HTH marR-type domain-containing protein</fullName>
    </recommendedName>
</protein>
<keyword evidence="3" id="KW-1185">Reference proteome</keyword>
<dbReference type="Pfam" id="PF12802">
    <property type="entry name" value="MarR_2"/>
    <property type="match status" value="1"/>
</dbReference>
<reference evidence="2 3" key="1">
    <citation type="journal article" date="2014" name="Antonie Van Leeuwenhoek">
        <title>Hyphomonas beringensis sp. nov. and Hyphomonas chukchiensis sp. nov., isolated from surface seawater of the Bering Sea and Chukchi Sea.</title>
        <authorList>
            <person name="Li C."/>
            <person name="Lai Q."/>
            <person name="Li G."/>
            <person name="Dong C."/>
            <person name="Wang J."/>
            <person name="Liao Y."/>
            <person name="Shao Z."/>
        </authorList>
    </citation>
    <scope>NUCLEOTIDE SEQUENCE [LARGE SCALE GENOMIC DNA]</scope>
    <source>
        <strain evidence="2 3">BH-BN04-4</strain>
    </source>
</reference>
<evidence type="ECO:0000259" key="1">
    <source>
        <dbReference type="PROSITE" id="PS50995"/>
    </source>
</evidence>
<name>A0A062UJG4_9PROT</name>
<dbReference type="InterPro" id="IPR036388">
    <property type="entry name" value="WH-like_DNA-bd_sf"/>
</dbReference>
<dbReference type="GO" id="GO:0003700">
    <property type="term" value="F:DNA-binding transcription factor activity"/>
    <property type="evidence" value="ECO:0007669"/>
    <property type="project" value="InterPro"/>
</dbReference>
<dbReference type="InterPro" id="IPR000835">
    <property type="entry name" value="HTH_MarR-typ"/>
</dbReference>
<dbReference type="SMART" id="SM00347">
    <property type="entry name" value="HTH_MARR"/>
    <property type="match status" value="1"/>
</dbReference>
<dbReference type="PATRIC" id="fig|1280947.3.peg.2580"/>
<dbReference type="AlphaFoldDB" id="A0A062UJG4"/>
<dbReference type="STRING" id="1280947.HY30_06120"/>
<dbReference type="Gene3D" id="1.10.10.10">
    <property type="entry name" value="Winged helix-like DNA-binding domain superfamily/Winged helix DNA-binding domain"/>
    <property type="match status" value="1"/>
</dbReference>
<dbReference type="SUPFAM" id="SSF46785">
    <property type="entry name" value="Winged helix' DNA-binding domain"/>
    <property type="match status" value="1"/>
</dbReference>
<dbReference type="eggNOG" id="COG1846">
    <property type="taxonomic scope" value="Bacteria"/>
</dbReference>
<evidence type="ECO:0000313" key="3">
    <source>
        <dbReference type="Proteomes" id="UP000027190"/>
    </source>
</evidence>
<gene>
    <name evidence="2" type="ORF">HY30_06120</name>
</gene>
<dbReference type="GO" id="GO:0006950">
    <property type="term" value="P:response to stress"/>
    <property type="evidence" value="ECO:0007669"/>
    <property type="project" value="TreeGrafter"/>
</dbReference>
<dbReference type="PANTHER" id="PTHR33164:SF43">
    <property type="entry name" value="HTH-TYPE TRANSCRIPTIONAL REPRESSOR YETL"/>
    <property type="match status" value="1"/>
</dbReference>